<feature type="region of interest" description="Disordered" evidence="1">
    <location>
        <begin position="1"/>
        <end position="32"/>
    </location>
</feature>
<accession>A0A1H2WV80</accession>
<gene>
    <name evidence="2" type="ORF">SAMN05444336_102510</name>
</gene>
<dbReference type="PANTHER" id="PTHR20974">
    <property type="entry name" value="UPF0585 PROTEIN CG18661"/>
    <property type="match status" value="1"/>
</dbReference>
<sequence length="230" mass="23898">MAHDPADSRPRYAEPVSGPDGGAGDARLTAPAASRNSADIAAALARLLADERGPVMEIGAGTGQHALACARALPRLTWIPTDPDPLHVASIEAWRVAEGPENLAAPLTVNADAGSGADWAAAARLTHGPLRAVFCANVIHIAPWSVAEGLVAGAAAALGAGGRLILYGPFYEKGEAVRSNRDFDEMLRGRDPAWGVRNLEDVAALASDHGFGAPRRVEMPANNLILAFPR</sequence>
<reference evidence="2 3" key="1">
    <citation type="submission" date="2016-10" db="EMBL/GenBank/DDBJ databases">
        <authorList>
            <person name="de Groot N.N."/>
        </authorList>
    </citation>
    <scope>NUCLEOTIDE SEQUENCE [LARGE SCALE GENOMIC DNA]</scope>
    <source>
        <strain evidence="2 3">DSM 17890</strain>
    </source>
</reference>
<evidence type="ECO:0000313" key="3">
    <source>
        <dbReference type="Proteomes" id="UP000199118"/>
    </source>
</evidence>
<dbReference type="SUPFAM" id="SSF53335">
    <property type="entry name" value="S-adenosyl-L-methionine-dependent methyltransferases"/>
    <property type="match status" value="1"/>
</dbReference>
<protein>
    <recommendedName>
        <fullName evidence="4">DUF938 domain-containing protein</fullName>
    </recommendedName>
</protein>
<name>A0A1H2WV80_9RHOB</name>
<dbReference type="EMBL" id="FNMZ01000002">
    <property type="protein sequence ID" value="SDW84530.1"/>
    <property type="molecule type" value="Genomic_DNA"/>
</dbReference>
<dbReference type="Proteomes" id="UP000199118">
    <property type="component" value="Unassembled WGS sequence"/>
</dbReference>
<evidence type="ECO:0000256" key="1">
    <source>
        <dbReference type="SAM" id="MobiDB-lite"/>
    </source>
</evidence>
<dbReference type="RefSeq" id="WP_092680740.1">
    <property type="nucleotide sequence ID" value="NZ_FNMZ01000002.1"/>
</dbReference>
<dbReference type="Gene3D" id="3.40.50.150">
    <property type="entry name" value="Vaccinia Virus protein VP39"/>
    <property type="match status" value="1"/>
</dbReference>
<organism evidence="2 3">
    <name type="scientific">Albimonas donghaensis</name>
    <dbReference type="NCBI Taxonomy" id="356660"/>
    <lineage>
        <taxon>Bacteria</taxon>
        <taxon>Pseudomonadati</taxon>
        <taxon>Pseudomonadota</taxon>
        <taxon>Alphaproteobacteria</taxon>
        <taxon>Rhodobacterales</taxon>
        <taxon>Paracoccaceae</taxon>
        <taxon>Albimonas</taxon>
    </lineage>
</organism>
<feature type="compositionally biased region" description="Basic and acidic residues" evidence="1">
    <location>
        <begin position="1"/>
        <end position="12"/>
    </location>
</feature>
<dbReference type="Pfam" id="PF06080">
    <property type="entry name" value="DUF938"/>
    <property type="match status" value="1"/>
</dbReference>
<dbReference type="AlphaFoldDB" id="A0A1H2WV80"/>
<dbReference type="InterPro" id="IPR010342">
    <property type="entry name" value="DUF938"/>
</dbReference>
<dbReference type="InterPro" id="IPR029063">
    <property type="entry name" value="SAM-dependent_MTases_sf"/>
</dbReference>
<evidence type="ECO:0008006" key="4">
    <source>
        <dbReference type="Google" id="ProtNLM"/>
    </source>
</evidence>
<dbReference type="PANTHER" id="PTHR20974:SF0">
    <property type="entry name" value="UPF0585 PROTEIN CG18661"/>
    <property type="match status" value="1"/>
</dbReference>
<proteinExistence type="predicted"/>
<evidence type="ECO:0000313" key="2">
    <source>
        <dbReference type="EMBL" id="SDW84530.1"/>
    </source>
</evidence>
<dbReference type="STRING" id="356660.SAMN05444336_102510"/>
<dbReference type="OrthoDB" id="5525831at2"/>
<keyword evidence="3" id="KW-1185">Reference proteome</keyword>